<dbReference type="PROSITE" id="PS51842">
    <property type="entry name" value="IF_ROD_2"/>
    <property type="match status" value="1"/>
</dbReference>
<evidence type="ECO:0000256" key="1">
    <source>
        <dbReference type="ARBA" id="ARBA00022754"/>
    </source>
</evidence>
<evidence type="ECO:0000313" key="5">
    <source>
        <dbReference type="EMBL" id="KAG9266665.1"/>
    </source>
</evidence>
<dbReference type="Gene3D" id="1.20.5.1160">
    <property type="entry name" value="Vasodilator-stimulated phosphoprotein"/>
    <property type="match status" value="1"/>
</dbReference>
<sequence>MTSTLSYASSGRSFSGGSFRGPGLSSIGVGGGSRGVALVGRAPSMHRGSGGYGVRISTASIRSGGGGGGYGLGAGGGGGAGLGLAAGGGGGGWGAGLGFGAGGGGGAGFGFGGGDLSATANEKATMQNLNDRLASYLDQVRVLEMSNADLELRIKEYLGGKTAPSSRDNLSYELSRICKIMYCFPNIQDVTRVNGGLYLSIDNAKLAADSVEADIAGLKRLLDELTLARSDLEIRIEGLREDIIYHKKNHEEEMAAMRTQMSGNVNVQVAAAPGEDLNRILSEIREQYETLASLKKETLGKEVAASAADLNTSKSEVTEIRRTLQSLEIELQSQQTMRDALEGTLSETELRYSVKLGTMQVNITGIERQLQDIKAEIERKDQEYRMLLDIKTRLEMEIAEYRRLLDGEIGGGTSTGPTRTVKVKTIVEEVVDGKVVSSSSTTE</sequence>
<accession>A0A8T2L9I2</accession>
<dbReference type="SUPFAM" id="SSF64593">
    <property type="entry name" value="Intermediate filament protein, coiled coil region"/>
    <property type="match status" value="2"/>
</dbReference>
<evidence type="ECO:0000256" key="3">
    <source>
        <dbReference type="SAM" id="Coils"/>
    </source>
</evidence>
<name>A0A8T2L9I2_ASTMX</name>
<dbReference type="Proteomes" id="UP000752171">
    <property type="component" value="Unassembled WGS sequence"/>
</dbReference>
<dbReference type="FunFam" id="1.20.5.170:FF:000002">
    <property type="entry name" value="Type I keratin KA11"/>
    <property type="match status" value="1"/>
</dbReference>
<dbReference type="InterPro" id="IPR002957">
    <property type="entry name" value="Keratin_I"/>
</dbReference>
<evidence type="ECO:0000259" key="4">
    <source>
        <dbReference type="PROSITE" id="PS51842"/>
    </source>
</evidence>
<dbReference type="PANTHER" id="PTHR23239">
    <property type="entry name" value="INTERMEDIATE FILAMENT"/>
    <property type="match status" value="1"/>
</dbReference>
<dbReference type="GO" id="GO:0005882">
    <property type="term" value="C:intermediate filament"/>
    <property type="evidence" value="ECO:0007669"/>
    <property type="project" value="UniProtKB-KW"/>
</dbReference>
<dbReference type="SMART" id="SM01391">
    <property type="entry name" value="Filament"/>
    <property type="match status" value="1"/>
</dbReference>
<proteinExistence type="predicted"/>
<feature type="coiled-coil region" evidence="3">
    <location>
        <begin position="201"/>
        <end position="242"/>
    </location>
</feature>
<feature type="domain" description="IF rod" evidence="4">
    <location>
        <begin position="122"/>
        <end position="412"/>
    </location>
</feature>
<protein>
    <submittedName>
        <fullName evidence="5">Keratin, type I cytoskeletal 50 kDa-like</fullName>
    </submittedName>
</protein>
<dbReference type="EMBL" id="JAICCE010000016">
    <property type="protein sequence ID" value="KAG9266665.1"/>
    <property type="molecule type" value="Genomic_DNA"/>
</dbReference>
<dbReference type="PANTHER" id="PTHR23239:SF367">
    <property type="entry name" value="KERATIN 15-RELATED"/>
    <property type="match status" value="1"/>
</dbReference>
<dbReference type="Pfam" id="PF00038">
    <property type="entry name" value="Filament"/>
    <property type="match status" value="1"/>
</dbReference>
<organism evidence="5 6">
    <name type="scientific">Astyanax mexicanus</name>
    <name type="common">Blind cave fish</name>
    <name type="synonym">Astyanax fasciatus mexicanus</name>
    <dbReference type="NCBI Taxonomy" id="7994"/>
    <lineage>
        <taxon>Eukaryota</taxon>
        <taxon>Metazoa</taxon>
        <taxon>Chordata</taxon>
        <taxon>Craniata</taxon>
        <taxon>Vertebrata</taxon>
        <taxon>Euteleostomi</taxon>
        <taxon>Actinopterygii</taxon>
        <taxon>Neopterygii</taxon>
        <taxon>Teleostei</taxon>
        <taxon>Ostariophysi</taxon>
        <taxon>Characiformes</taxon>
        <taxon>Characoidei</taxon>
        <taxon>Acestrorhamphidae</taxon>
        <taxon>Acestrorhamphinae</taxon>
        <taxon>Astyanax</taxon>
    </lineage>
</organism>
<dbReference type="Gene3D" id="1.20.5.170">
    <property type="match status" value="1"/>
</dbReference>
<dbReference type="AlphaFoldDB" id="A0A8T2L9I2"/>
<feature type="coiled-coil region" evidence="3">
    <location>
        <begin position="277"/>
        <end position="390"/>
    </location>
</feature>
<keyword evidence="2 3" id="KW-0175">Coiled coil</keyword>
<dbReference type="Gene3D" id="1.20.5.500">
    <property type="entry name" value="Single helix bin"/>
    <property type="match status" value="1"/>
</dbReference>
<dbReference type="InterPro" id="IPR039008">
    <property type="entry name" value="IF_rod_dom"/>
</dbReference>
<dbReference type="PRINTS" id="PR01248">
    <property type="entry name" value="TYPE1KERATIN"/>
</dbReference>
<evidence type="ECO:0000256" key="2">
    <source>
        <dbReference type="ARBA" id="ARBA00023054"/>
    </source>
</evidence>
<reference evidence="5 6" key="1">
    <citation type="submission" date="2021-07" db="EMBL/GenBank/DDBJ databases">
        <authorList>
            <person name="Imarazene B."/>
            <person name="Zahm M."/>
            <person name="Klopp C."/>
            <person name="Cabau C."/>
            <person name="Beille S."/>
            <person name="Jouanno E."/>
            <person name="Castinel A."/>
            <person name="Lluch J."/>
            <person name="Gil L."/>
            <person name="Kuchtly C."/>
            <person name="Lopez Roques C."/>
            <person name="Donnadieu C."/>
            <person name="Parrinello H."/>
            <person name="Journot L."/>
            <person name="Du K."/>
            <person name="Schartl M."/>
            <person name="Retaux S."/>
            <person name="Guiguen Y."/>
        </authorList>
    </citation>
    <scope>NUCLEOTIDE SEQUENCE [LARGE SCALE GENOMIC DNA]</scope>
    <source>
        <strain evidence="5">Pach_M1</strain>
        <tissue evidence="5">Testis</tissue>
    </source>
</reference>
<keyword evidence="1" id="KW-0403">Intermediate filament</keyword>
<dbReference type="GO" id="GO:0005198">
    <property type="term" value="F:structural molecule activity"/>
    <property type="evidence" value="ECO:0007669"/>
    <property type="project" value="InterPro"/>
</dbReference>
<comment type="caution">
    <text evidence="5">The sequence shown here is derived from an EMBL/GenBank/DDBJ whole genome shotgun (WGS) entry which is preliminary data.</text>
</comment>
<gene>
    <name evidence="5" type="ORF">AMEX_G19310</name>
</gene>
<evidence type="ECO:0000313" key="6">
    <source>
        <dbReference type="Proteomes" id="UP000752171"/>
    </source>
</evidence>